<gene>
    <name evidence="2" type="ORF">C479_09753</name>
</gene>
<feature type="transmembrane region" description="Helical" evidence="1">
    <location>
        <begin position="45"/>
        <end position="63"/>
    </location>
</feature>
<accession>M0BNA6</accession>
<keyword evidence="3" id="KW-1185">Reference proteome</keyword>
<dbReference type="AlphaFoldDB" id="M0BNA6"/>
<evidence type="ECO:0000313" key="2">
    <source>
        <dbReference type="EMBL" id="ELZ11084.1"/>
    </source>
</evidence>
<reference evidence="2 3" key="1">
    <citation type="journal article" date="2014" name="PLoS Genet.">
        <title>Phylogenetically driven sequencing of extremely halophilic archaea reveals strategies for static and dynamic osmo-response.</title>
        <authorList>
            <person name="Becker E.A."/>
            <person name="Seitzer P.M."/>
            <person name="Tritt A."/>
            <person name="Larsen D."/>
            <person name="Krusor M."/>
            <person name="Yao A.I."/>
            <person name="Wu D."/>
            <person name="Madern D."/>
            <person name="Eisen J.A."/>
            <person name="Darling A.E."/>
            <person name="Facciotti M.T."/>
        </authorList>
    </citation>
    <scope>NUCLEOTIDE SEQUENCE [LARGE SCALE GENOMIC DNA]</scope>
    <source>
        <strain evidence="2 3">JCM 14624</strain>
    </source>
</reference>
<dbReference type="EMBL" id="AOIQ01000014">
    <property type="protein sequence ID" value="ELZ11084.1"/>
    <property type="molecule type" value="Genomic_DNA"/>
</dbReference>
<dbReference type="STRING" id="1227490.C479_09753"/>
<name>M0BNA6_9EURY</name>
<evidence type="ECO:0000256" key="1">
    <source>
        <dbReference type="SAM" id="Phobius"/>
    </source>
</evidence>
<dbReference type="Proteomes" id="UP000011560">
    <property type="component" value="Unassembled WGS sequence"/>
</dbReference>
<feature type="transmembrane region" description="Helical" evidence="1">
    <location>
        <begin position="20"/>
        <end position="39"/>
    </location>
</feature>
<protein>
    <recommendedName>
        <fullName evidence="4">PH domain-containing protein</fullName>
    </recommendedName>
</protein>
<keyword evidence="1" id="KW-1133">Transmembrane helix</keyword>
<dbReference type="OrthoDB" id="271870at2157"/>
<evidence type="ECO:0000313" key="3">
    <source>
        <dbReference type="Proteomes" id="UP000011560"/>
    </source>
</evidence>
<keyword evidence="1" id="KW-0472">Membrane</keyword>
<evidence type="ECO:0008006" key="4">
    <source>
        <dbReference type="Google" id="ProtNLM"/>
    </source>
</evidence>
<proteinExistence type="predicted"/>
<comment type="caution">
    <text evidence="2">The sequence shown here is derived from an EMBL/GenBank/DDBJ whole genome shotgun (WGS) entry which is preliminary data.</text>
</comment>
<dbReference type="RefSeq" id="WP_007701504.1">
    <property type="nucleotide sequence ID" value="NZ_AOIQ01000014.1"/>
</dbReference>
<sequence>MAAADVPIEWTARRPRKRTFVIRLTTALSVACLYGLVWVSSGDPPIRGMVTGGLVLVLVLAVIESEYTYRATTTGLERRPIRWGPTKRTHFAWETSSGFSVTNDAIVLHRPFPQLDRRWSRADIIETEPAIVEALEEHLDRRA</sequence>
<organism evidence="2 3">
    <name type="scientific">Halovivax asiaticus JCM 14624</name>
    <dbReference type="NCBI Taxonomy" id="1227490"/>
    <lineage>
        <taxon>Archaea</taxon>
        <taxon>Methanobacteriati</taxon>
        <taxon>Methanobacteriota</taxon>
        <taxon>Stenosarchaea group</taxon>
        <taxon>Halobacteria</taxon>
        <taxon>Halobacteriales</taxon>
        <taxon>Natrialbaceae</taxon>
        <taxon>Halovivax</taxon>
    </lineage>
</organism>
<keyword evidence="1" id="KW-0812">Transmembrane</keyword>